<evidence type="ECO:0008006" key="4">
    <source>
        <dbReference type="Google" id="ProtNLM"/>
    </source>
</evidence>
<evidence type="ECO:0000313" key="3">
    <source>
        <dbReference type="Proteomes" id="UP000184233"/>
    </source>
</evidence>
<proteinExistence type="predicted"/>
<name>A0A1M3L1X2_9BACT</name>
<dbReference type="Pfam" id="PF14125">
    <property type="entry name" value="DUF4292"/>
    <property type="match status" value="1"/>
</dbReference>
<dbReference type="InterPro" id="IPR025634">
    <property type="entry name" value="DUF4292"/>
</dbReference>
<dbReference type="Proteomes" id="UP000184233">
    <property type="component" value="Unassembled WGS sequence"/>
</dbReference>
<sequence length="271" mass="29340">MDMQSTTSKVWTHLVMVITAVTILSCSSTQQSTTGQKTGQAQTLSSTSAEPTAMSPVAANIRTMVVEGSVSATGTQNIQGLPFDAVIVEQDSFRIDMGGPLGITAARLFSAQASFAFVNYLTREVMDGNPASPSLAKVMPFPINVTDLMALMRGSVPGDAARFREESVRKDGSVLYSAADGDGREYALVDTARDVLLQYQRKSATGALLMNVTFTDVRDVEAIPVAHAVEVTVDDRRQSMSFRLQKVRINEPVTTRLSIDIPSSFKRTTYR</sequence>
<reference evidence="2 3" key="1">
    <citation type="submission" date="2016-09" db="EMBL/GenBank/DDBJ databases">
        <title>Genome-resolved meta-omics ties microbial dynamics to process performance in biotechnology for thiocyanate degradation.</title>
        <authorList>
            <person name="Kantor R.S."/>
            <person name="Huddy R.J."/>
            <person name="Iyer R."/>
            <person name="Thomas B.C."/>
            <person name="Brown C.T."/>
            <person name="Anantharaman K."/>
            <person name="Tringe S."/>
            <person name="Hettich R.L."/>
            <person name="Harrison S.T."/>
            <person name="Banfield J.F."/>
        </authorList>
    </citation>
    <scope>NUCLEOTIDE SEQUENCE [LARGE SCALE GENOMIC DNA]</scope>
    <source>
        <strain evidence="2">59-99</strain>
    </source>
</reference>
<evidence type="ECO:0000256" key="1">
    <source>
        <dbReference type="SAM" id="MobiDB-lite"/>
    </source>
</evidence>
<dbReference type="AlphaFoldDB" id="A0A1M3L1X2"/>
<organism evidence="2 3">
    <name type="scientific">Candidatus Kapaibacterium thiocyanatum</name>
    <dbReference type="NCBI Taxonomy" id="1895771"/>
    <lineage>
        <taxon>Bacteria</taxon>
        <taxon>Pseudomonadati</taxon>
        <taxon>Candidatus Kapaibacteriota</taxon>
        <taxon>Candidatus Kapaibacteriia</taxon>
        <taxon>Candidatus Kapaibacteriales</taxon>
        <taxon>Candidatus Kapaibacteriaceae</taxon>
        <taxon>Candidatus Kapaibacterium</taxon>
    </lineage>
</organism>
<protein>
    <recommendedName>
        <fullName evidence="4">DUF4292 domain-containing protein</fullName>
    </recommendedName>
</protein>
<feature type="region of interest" description="Disordered" evidence="1">
    <location>
        <begin position="31"/>
        <end position="51"/>
    </location>
</feature>
<dbReference type="EMBL" id="MKVH01000013">
    <property type="protein sequence ID" value="OJX59222.1"/>
    <property type="molecule type" value="Genomic_DNA"/>
</dbReference>
<evidence type="ECO:0000313" key="2">
    <source>
        <dbReference type="EMBL" id="OJX59222.1"/>
    </source>
</evidence>
<gene>
    <name evidence="2" type="ORF">BGO89_02035</name>
</gene>
<comment type="caution">
    <text evidence="2">The sequence shown here is derived from an EMBL/GenBank/DDBJ whole genome shotgun (WGS) entry which is preliminary data.</text>
</comment>
<feature type="compositionally biased region" description="Low complexity" evidence="1">
    <location>
        <begin position="31"/>
        <end position="43"/>
    </location>
</feature>
<dbReference type="STRING" id="1895771.BGO89_02035"/>
<accession>A0A1M3L1X2</accession>